<dbReference type="GO" id="GO:0006589">
    <property type="term" value="P:octopamine biosynthetic process"/>
    <property type="evidence" value="ECO:0007669"/>
    <property type="project" value="TreeGrafter"/>
</dbReference>
<dbReference type="SMART" id="SM00664">
    <property type="entry name" value="DoH"/>
    <property type="match status" value="1"/>
</dbReference>
<dbReference type="PANTHER" id="PTHR10157">
    <property type="entry name" value="DOPAMINE BETA HYDROXYLASE RELATED"/>
    <property type="match status" value="1"/>
</dbReference>
<comment type="caution">
    <text evidence="3">The sequence shown here is derived from an EMBL/GenBank/DDBJ whole genome shotgun (WGS) entry which is preliminary data.</text>
</comment>
<dbReference type="InterPro" id="IPR045266">
    <property type="entry name" value="DOH_DOMON"/>
</dbReference>
<dbReference type="GO" id="GO:0004500">
    <property type="term" value="F:dopamine beta-monooxygenase activity"/>
    <property type="evidence" value="ECO:0007669"/>
    <property type="project" value="InterPro"/>
</dbReference>
<dbReference type="PANTHER" id="PTHR10157:SF23">
    <property type="entry name" value="MOXD1 HOMOLOG 1"/>
    <property type="match status" value="1"/>
</dbReference>
<proteinExistence type="predicted"/>
<dbReference type="InterPro" id="IPR005018">
    <property type="entry name" value="DOMON_domain"/>
</dbReference>
<dbReference type="GO" id="GO:0042421">
    <property type="term" value="P:norepinephrine biosynthetic process"/>
    <property type="evidence" value="ECO:0007669"/>
    <property type="project" value="TreeGrafter"/>
</dbReference>
<feature type="non-terminal residue" evidence="3">
    <location>
        <position position="1"/>
    </location>
</feature>
<dbReference type="GO" id="GO:0030667">
    <property type="term" value="C:secretory granule membrane"/>
    <property type="evidence" value="ECO:0007669"/>
    <property type="project" value="TreeGrafter"/>
</dbReference>
<name>A0AA88HQC8_ARTSF</name>
<keyword evidence="4" id="KW-1185">Reference proteome</keyword>
<gene>
    <name evidence="3" type="ORF">QYM36_010006</name>
</gene>
<keyword evidence="1" id="KW-0472">Membrane</keyword>
<dbReference type="EMBL" id="JAVRJZ010000012">
    <property type="protein sequence ID" value="KAK2715208.1"/>
    <property type="molecule type" value="Genomic_DNA"/>
</dbReference>
<dbReference type="Pfam" id="PF03351">
    <property type="entry name" value="DOMON"/>
    <property type="match status" value="1"/>
</dbReference>
<dbReference type="AlphaFoldDB" id="A0AA88HQC8"/>
<evidence type="ECO:0000313" key="4">
    <source>
        <dbReference type="Proteomes" id="UP001187531"/>
    </source>
</evidence>
<evidence type="ECO:0000313" key="3">
    <source>
        <dbReference type="EMBL" id="KAK2715208.1"/>
    </source>
</evidence>
<accession>A0AA88HQC8</accession>
<dbReference type="PROSITE" id="PS50836">
    <property type="entry name" value="DOMON"/>
    <property type="match status" value="1"/>
</dbReference>
<dbReference type="GO" id="GO:0005615">
    <property type="term" value="C:extracellular space"/>
    <property type="evidence" value="ECO:0007669"/>
    <property type="project" value="TreeGrafter"/>
</dbReference>
<evidence type="ECO:0000259" key="2">
    <source>
        <dbReference type="PROSITE" id="PS50836"/>
    </source>
</evidence>
<feature type="transmembrane region" description="Helical" evidence="1">
    <location>
        <begin position="13"/>
        <end position="33"/>
    </location>
</feature>
<sequence>TVFNKSDTILSEIMIKAYLLSAALFCTVFGAAIQKQQRVVVNDQYEFEWAIENDVITVSVTAATTGYAGFGIGPSGNMVNADLAVFGVLDGSGYLDDYYSEKNGAPSLDTELGGTSDWVLVEATEDETRTITTFSRKLVTSDAAFDQPILPGPTSVIWSLGTSDSLEYHGQSAGAVEVVFIEA</sequence>
<reference evidence="3" key="1">
    <citation type="submission" date="2023-07" db="EMBL/GenBank/DDBJ databases">
        <title>Chromosome-level genome assembly of Artemia franciscana.</title>
        <authorList>
            <person name="Jo E."/>
        </authorList>
    </citation>
    <scope>NUCLEOTIDE SEQUENCE</scope>
    <source>
        <tissue evidence="3">Whole body</tissue>
    </source>
</reference>
<feature type="domain" description="DOMON" evidence="2">
    <location>
        <begin position="43"/>
        <end position="161"/>
    </location>
</feature>
<protein>
    <recommendedName>
        <fullName evidence="2">DOMON domain-containing protein</fullName>
    </recommendedName>
</protein>
<dbReference type="InterPro" id="IPR000945">
    <property type="entry name" value="DBH-like"/>
</dbReference>
<dbReference type="Proteomes" id="UP001187531">
    <property type="component" value="Unassembled WGS sequence"/>
</dbReference>
<keyword evidence="1" id="KW-0812">Transmembrane</keyword>
<dbReference type="CDD" id="cd09631">
    <property type="entry name" value="DOMON_DOH"/>
    <property type="match status" value="1"/>
</dbReference>
<dbReference type="GO" id="GO:0042420">
    <property type="term" value="P:dopamine catabolic process"/>
    <property type="evidence" value="ECO:0007669"/>
    <property type="project" value="TreeGrafter"/>
</dbReference>
<organism evidence="3 4">
    <name type="scientific">Artemia franciscana</name>
    <name type="common">Brine shrimp</name>
    <name type="synonym">Artemia sanfranciscana</name>
    <dbReference type="NCBI Taxonomy" id="6661"/>
    <lineage>
        <taxon>Eukaryota</taxon>
        <taxon>Metazoa</taxon>
        <taxon>Ecdysozoa</taxon>
        <taxon>Arthropoda</taxon>
        <taxon>Crustacea</taxon>
        <taxon>Branchiopoda</taxon>
        <taxon>Anostraca</taxon>
        <taxon>Artemiidae</taxon>
        <taxon>Artemia</taxon>
    </lineage>
</organism>
<evidence type="ECO:0000256" key="1">
    <source>
        <dbReference type="SAM" id="Phobius"/>
    </source>
</evidence>
<keyword evidence="1" id="KW-1133">Transmembrane helix</keyword>